<accession>A0A059G0D1</accession>
<reference evidence="3 4" key="1">
    <citation type="submission" date="2013-04" db="EMBL/GenBank/DDBJ databases">
        <title>Hyphomonas hirschiana VP5 Genome Sequencing.</title>
        <authorList>
            <person name="Lai Q."/>
            <person name="Shao Z."/>
        </authorList>
    </citation>
    <scope>NUCLEOTIDE SEQUENCE [LARGE SCALE GENOMIC DNA]</scope>
    <source>
        <strain evidence="3 4">VP5</strain>
    </source>
</reference>
<gene>
    <name evidence="3" type="ORF">HHI_00940</name>
</gene>
<sequence length="271" mass="29165">MHRLPDRAILSLTGPDTIALLERTVTHTVAGWAEGEARYGALLTPQGKIIADYIAHRIADGVLIDVHEDAADDLMKRLKMFRLRSAVEIMRDEALVSAIDVSGVPDPRTPKLPHRSIVPAGDAAEPLPGWDALAISAGVPEWGRDYRAAEVFPTDINMDVMTGIDYRKGCFVGQEVASRMKRKGLIRKRTVRLKGEGLVVGAELRAGTAGSLGTVTSAAAGEALALIRTDRFAKAIQDKQPVTVNDAPAEIDGAPWLIAEVKAHLEAKADE</sequence>
<proteinExistence type="predicted"/>
<dbReference type="RefSeq" id="WP_011645888.1">
    <property type="nucleotide sequence ID" value="NZ_ARYI01000001.1"/>
</dbReference>
<dbReference type="GO" id="GO:0032259">
    <property type="term" value="P:methylation"/>
    <property type="evidence" value="ECO:0007669"/>
    <property type="project" value="UniProtKB-KW"/>
</dbReference>
<dbReference type="PATRIC" id="fig|1280951.3.peg.188"/>
<dbReference type="Gene3D" id="3.30.1360.120">
    <property type="entry name" value="Probable tRNA modification gtpase trme, domain 1"/>
    <property type="match status" value="2"/>
</dbReference>
<feature type="domain" description="CAF17 C-terminal" evidence="2">
    <location>
        <begin position="187"/>
        <end position="256"/>
    </location>
</feature>
<evidence type="ECO:0000313" key="3">
    <source>
        <dbReference type="EMBL" id="KCZ96201.1"/>
    </source>
</evidence>
<dbReference type="GO" id="GO:0016226">
    <property type="term" value="P:iron-sulfur cluster assembly"/>
    <property type="evidence" value="ECO:0007669"/>
    <property type="project" value="TreeGrafter"/>
</dbReference>
<keyword evidence="3" id="KW-0489">Methyltransferase</keyword>
<dbReference type="PANTHER" id="PTHR22602">
    <property type="entry name" value="TRANSFERASE CAF17, MITOCHONDRIAL-RELATED"/>
    <property type="match status" value="1"/>
</dbReference>
<keyword evidence="1" id="KW-0809">Transit peptide</keyword>
<dbReference type="InterPro" id="IPR027266">
    <property type="entry name" value="TrmE/GcvT-like"/>
</dbReference>
<comment type="caution">
    <text evidence="3">The sequence shown here is derived from an EMBL/GenBank/DDBJ whole genome shotgun (WGS) entry which is preliminary data.</text>
</comment>
<evidence type="ECO:0000259" key="2">
    <source>
        <dbReference type="Pfam" id="PF25455"/>
    </source>
</evidence>
<dbReference type="InterPro" id="IPR017703">
    <property type="entry name" value="YgfZ/GCV_T_CS"/>
</dbReference>
<dbReference type="NCBIfam" id="TIGR03317">
    <property type="entry name" value="ygfZ_signature"/>
    <property type="match status" value="1"/>
</dbReference>
<dbReference type="SUPFAM" id="SSF103025">
    <property type="entry name" value="Folate-binding domain"/>
    <property type="match status" value="1"/>
</dbReference>
<organism evidence="3 4">
    <name type="scientific">Hyphomonas hirschiana VP5</name>
    <dbReference type="NCBI Taxonomy" id="1280951"/>
    <lineage>
        <taxon>Bacteria</taxon>
        <taxon>Pseudomonadati</taxon>
        <taxon>Pseudomonadota</taxon>
        <taxon>Alphaproteobacteria</taxon>
        <taxon>Hyphomonadales</taxon>
        <taxon>Hyphomonadaceae</taxon>
        <taxon>Hyphomonas</taxon>
    </lineage>
</organism>
<protein>
    <submittedName>
        <fullName evidence="3">Putative aminomethyltransferase</fullName>
    </submittedName>
</protein>
<name>A0A059G0D1_9PROT</name>
<evidence type="ECO:0000313" key="4">
    <source>
        <dbReference type="Proteomes" id="UP000025061"/>
    </source>
</evidence>
<dbReference type="AlphaFoldDB" id="A0A059G0D1"/>
<dbReference type="GO" id="GO:0008168">
    <property type="term" value="F:methyltransferase activity"/>
    <property type="evidence" value="ECO:0007669"/>
    <property type="project" value="UniProtKB-KW"/>
</dbReference>
<dbReference type="PANTHER" id="PTHR22602:SF0">
    <property type="entry name" value="TRANSFERASE CAF17, MITOCHONDRIAL-RELATED"/>
    <property type="match status" value="1"/>
</dbReference>
<dbReference type="InterPro" id="IPR045179">
    <property type="entry name" value="YgfZ/GcvT"/>
</dbReference>
<dbReference type="Pfam" id="PF25455">
    <property type="entry name" value="Beta-barrel_CAF17_C"/>
    <property type="match status" value="1"/>
</dbReference>
<keyword evidence="4" id="KW-1185">Reference proteome</keyword>
<dbReference type="InterPro" id="IPR057460">
    <property type="entry name" value="CAF17_C"/>
</dbReference>
<keyword evidence="3" id="KW-0808">Transferase</keyword>
<evidence type="ECO:0000256" key="1">
    <source>
        <dbReference type="ARBA" id="ARBA00022946"/>
    </source>
</evidence>
<dbReference type="Proteomes" id="UP000025061">
    <property type="component" value="Unassembled WGS sequence"/>
</dbReference>
<dbReference type="OrthoDB" id="9796287at2"/>
<dbReference type="EMBL" id="ARYI01000001">
    <property type="protein sequence ID" value="KCZ96201.1"/>
    <property type="molecule type" value="Genomic_DNA"/>
</dbReference>